<dbReference type="AlphaFoldDB" id="A0AA96WK78"/>
<evidence type="ECO:0000313" key="3">
    <source>
        <dbReference type="EMBL" id="WNZ26739.1"/>
    </source>
</evidence>
<evidence type="ECO:0000256" key="1">
    <source>
        <dbReference type="SAM" id="MobiDB-lite"/>
    </source>
</evidence>
<gene>
    <name evidence="3" type="ORF">HJG54_22320</name>
</gene>
<keyword evidence="3" id="KW-0255">Endonuclease</keyword>
<dbReference type="InterPro" id="IPR012296">
    <property type="entry name" value="Nuclease_put_TT1808"/>
</dbReference>
<dbReference type="PANTHER" id="PTHR33352:SF3">
    <property type="entry name" value="SLR1612 PROTEIN"/>
    <property type="match status" value="1"/>
</dbReference>
<name>A0AA96WK78_9CYAN</name>
<dbReference type="CDD" id="cd06260">
    <property type="entry name" value="DUF820-like"/>
    <property type="match status" value="1"/>
</dbReference>
<protein>
    <submittedName>
        <fullName evidence="3">Uma2 family endonuclease</fullName>
    </submittedName>
</protein>
<keyword evidence="3" id="KW-0540">Nuclease</keyword>
<accession>A0AA96WK78</accession>
<dbReference type="PANTHER" id="PTHR33352">
    <property type="entry name" value="SLR1095 PROTEIN"/>
    <property type="match status" value="1"/>
</dbReference>
<feature type="region of interest" description="Disordered" evidence="1">
    <location>
        <begin position="232"/>
        <end position="258"/>
    </location>
</feature>
<dbReference type="GO" id="GO:0004519">
    <property type="term" value="F:endonuclease activity"/>
    <property type="evidence" value="ECO:0007669"/>
    <property type="project" value="UniProtKB-KW"/>
</dbReference>
<evidence type="ECO:0000259" key="2">
    <source>
        <dbReference type="Pfam" id="PF05685"/>
    </source>
</evidence>
<dbReference type="InterPro" id="IPR011335">
    <property type="entry name" value="Restrct_endonuc-II-like"/>
</dbReference>
<dbReference type="Gene3D" id="3.90.1570.10">
    <property type="entry name" value="tt1808, chain A"/>
    <property type="match status" value="1"/>
</dbReference>
<feature type="domain" description="Putative restriction endonuclease" evidence="2">
    <location>
        <begin position="34"/>
        <end position="165"/>
    </location>
</feature>
<dbReference type="SUPFAM" id="SSF52980">
    <property type="entry name" value="Restriction endonuclease-like"/>
    <property type="match status" value="1"/>
</dbReference>
<proteinExistence type="predicted"/>
<sequence length="303" mass="34578">MAVMPTDHQLDLIEYPESDGRPMTESDPTRDYLVYCVEALDLYFQSRENVYVSGNLFVYYRQGDPKAVVSPDVFVVFGASKRKRRSYQAWKENNKLPDFVMEITSKTTRIEDERDKPSLYAQLGVQEYFQYDPTGDYLQPQLKGFRLVEGQYQPIPAETRPNALLCIPSQVLGLELWLIESEFSLLFNFDNGNAIRRELRFFDPNTGEKLPNYKEARQARALAELAKEQAELAKEEAEQARDQAEQAKDQAEQARDQAEQARRLAVPRLLALGLTVEQVADALQLSVQQIEALRHDGGDASST</sequence>
<dbReference type="Pfam" id="PF05685">
    <property type="entry name" value="Uma2"/>
    <property type="match status" value="1"/>
</dbReference>
<dbReference type="EMBL" id="CP053586">
    <property type="protein sequence ID" value="WNZ26739.1"/>
    <property type="molecule type" value="Genomic_DNA"/>
</dbReference>
<dbReference type="InterPro" id="IPR008538">
    <property type="entry name" value="Uma2"/>
</dbReference>
<reference evidence="3" key="1">
    <citation type="submission" date="2020-05" db="EMBL/GenBank/DDBJ databases">
        <authorList>
            <person name="Zhu T."/>
            <person name="Keshari N."/>
            <person name="Lu X."/>
        </authorList>
    </citation>
    <scope>NUCLEOTIDE SEQUENCE</scope>
    <source>
        <strain evidence="3">NK1-12</strain>
    </source>
</reference>
<organism evidence="3">
    <name type="scientific">Leptolyngbya sp. NK1-12</name>
    <dbReference type="NCBI Taxonomy" id="2547451"/>
    <lineage>
        <taxon>Bacteria</taxon>
        <taxon>Bacillati</taxon>
        <taxon>Cyanobacteriota</taxon>
        <taxon>Cyanophyceae</taxon>
        <taxon>Leptolyngbyales</taxon>
        <taxon>Leptolyngbyaceae</taxon>
        <taxon>Leptolyngbya group</taxon>
        <taxon>Leptolyngbya</taxon>
    </lineage>
</organism>
<keyword evidence="3" id="KW-0378">Hydrolase</keyword>